<comment type="catalytic activity">
    <reaction evidence="6 8">
        <text>a plastoquinone + NADPH + (n+1) H(+)(in) = a plastoquinol + NADP(+) + n H(+)(out)</text>
        <dbReference type="Rhea" id="RHEA:42612"/>
        <dbReference type="Rhea" id="RHEA-COMP:9561"/>
        <dbReference type="Rhea" id="RHEA-COMP:9562"/>
        <dbReference type="ChEBI" id="CHEBI:15378"/>
        <dbReference type="ChEBI" id="CHEBI:17757"/>
        <dbReference type="ChEBI" id="CHEBI:57783"/>
        <dbReference type="ChEBI" id="CHEBI:58349"/>
        <dbReference type="ChEBI" id="CHEBI:62192"/>
    </reaction>
</comment>
<evidence type="ECO:0000256" key="4">
    <source>
        <dbReference type="ARBA" id="ARBA00022989"/>
    </source>
</evidence>
<evidence type="ECO:0000313" key="9">
    <source>
        <dbReference type="EMBL" id="AYE67685.1"/>
    </source>
</evidence>
<feature type="transmembrane region" description="Helical" evidence="6 8">
    <location>
        <begin position="255"/>
        <end position="277"/>
    </location>
</feature>
<dbReference type="InterPro" id="IPR018086">
    <property type="entry name" value="NADH_UbQ_OxRdtase_su1_CS"/>
</dbReference>
<keyword evidence="6 8" id="KW-0793">Thylakoid</keyword>
<keyword evidence="6 8" id="KW-0874">Quinone</keyword>
<dbReference type="NCBIfam" id="NF004741">
    <property type="entry name" value="PRK06076.1-2"/>
    <property type="match status" value="1"/>
</dbReference>
<feature type="transmembrane region" description="Helical" evidence="6 8">
    <location>
        <begin position="297"/>
        <end position="322"/>
    </location>
</feature>
<dbReference type="GeneID" id="38091617"/>
<gene>
    <name evidence="6 10" type="primary">ndhA</name>
</gene>
<keyword evidence="3 6" id="KW-0812">Transmembrane</keyword>
<evidence type="ECO:0000256" key="3">
    <source>
        <dbReference type="ARBA" id="ARBA00022692"/>
    </source>
</evidence>
<comment type="similarity">
    <text evidence="2 6 7">Belongs to the complex I subunit 1 family.</text>
</comment>
<dbReference type="GO" id="GO:0019684">
    <property type="term" value="P:photosynthesis, light reaction"/>
    <property type="evidence" value="ECO:0007669"/>
    <property type="project" value="UniProtKB-UniRule"/>
</dbReference>
<feature type="transmembrane region" description="Helical" evidence="6 8">
    <location>
        <begin position="95"/>
        <end position="116"/>
    </location>
</feature>
<dbReference type="Pfam" id="PF00146">
    <property type="entry name" value="NADHdh"/>
    <property type="match status" value="1"/>
</dbReference>
<feature type="transmembrane region" description="Helical" evidence="6 8">
    <location>
        <begin position="26"/>
        <end position="50"/>
    </location>
</feature>
<comment type="function">
    <text evidence="6">NDH shuttles electrons from NAD(P)H:plastoquinone, via FMN and iron-sulfur (Fe-S) centers, to quinones in the photosynthetic chain and possibly in a chloroplast respiratory chain. The immediate electron acceptor for the enzyme in this species is believed to be plastoquinone. Couples the redox reaction to proton translocation, and thus conserves the redox energy in a proton gradient.</text>
</comment>
<accession>A0A386RWR0</accession>
<evidence type="ECO:0000256" key="5">
    <source>
        <dbReference type="ARBA" id="ARBA00023136"/>
    </source>
</evidence>
<dbReference type="PANTHER" id="PTHR11432:SF3">
    <property type="entry name" value="NADH-UBIQUINONE OXIDOREDUCTASE CHAIN 1"/>
    <property type="match status" value="1"/>
</dbReference>
<comment type="catalytic activity">
    <reaction evidence="6 8">
        <text>a plastoquinone + NADH + (n+1) H(+)(in) = a plastoquinol + NAD(+) + n H(+)(out)</text>
        <dbReference type="Rhea" id="RHEA:42608"/>
        <dbReference type="Rhea" id="RHEA-COMP:9561"/>
        <dbReference type="Rhea" id="RHEA-COMP:9562"/>
        <dbReference type="ChEBI" id="CHEBI:15378"/>
        <dbReference type="ChEBI" id="CHEBI:17757"/>
        <dbReference type="ChEBI" id="CHEBI:57540"/>
        <dbReference type="ChEBI" id="CHEBI:57945"/>
        <dbReference type="ChEBI" id="CHEBI:62192"/>
    </reaction>
</comment>
<dbReference type="EMBL" id="MH092834">
    <property type="protein sequence ID" value="AYE67770.1"/>
    <property type="molecule type" value="Genomic_DNA"/>
</dbReference>
<keyword evidence="5 6" id="KW-0472">Membrane</keyword>
<feature type="transmembrane region" description="Helical" evidence="6 8">
    <location>
        <begin position="122"/>
        <end position="147"/>
    </location>
</feature>
<dbReference type="GO" id="GO:0003954">
    <property type="term" value="F:NADH dehydrogenase activity"/>
    <property type="evidence" value="ECO:0007669"/>
    <property type="project" value="TreeGrafter"/>
</dbReference>
<dbReference type="PROSITE" id="PS00667">
    <property type="entry name" value="COMPLEX1_ND1_1"/>
    <property type="match status" value="1"/>
</dbReference>
<protein>
    <recommendedName>
        <fullName evidence="6">NAD(P)H-quinone oxidoreductase subunit 1, chloroplastic</fullName>
        <ecNumber evidence="6">7.1.1.-</ecNumber>
    </recommendedName>
    <alternativeName>
        <fullName evidence="6">NAD(P)H dehydrogenase subunit 1</fullName>
        <shortName evidence="6">NDH subunit 1</shortName>
    </alternativeName>
    <alternativeName>
        <fullName evidence="6">NADH-plastoquinone oxidoreductase subunit 1</fullName>
    </alternativeName>
</protein>
<dbReference type="GO" id="GO:0016655">
    <property type="term" value="F:oxidoreductase activity, acting on NAD(P)H, quinone or similar compound as acceptor"/>
    <property type="evidence" value="ECO:0007669"/>
    <property type="project" value="UniProtKB-UniRule"/>
</dbReference>
<dbReference type="GO" id="GO:0005886">
    <property type="term" value="C:plasma membrane"/>
    <property type="evidence" value="ECO:0007669"/>
    <property type="project" value="UniProtKB-SubCell"/>
</dbReference>
<keyword evidence="6 8" id="KW-0521">NADP</keyword>
<keyword evidence="6 8" id="KW-1278">Translocase</keyword>
<comment type="subunit">
    <text evidence="6 8">NDH is composed of at least 16 different subunits, 5 of which are encoded in the nucleus.</text>
</comment>
<proteinExistence type="inferred from homology"/>
<keyword evidence="8 10" id="KW-0150">Chloroplast</keyword>
<evidence type="ECO:0000256" key="6">
    <source>
        <dbReference type="HAMAP-Rule" id="MF_01350"/>
    </source>
</evidence>
<dbReference type="HAMAP" id="MF_01350">
    <property type="entry name" value="NDH1_NuoH"/>
    <property type="match status" value="1"/>
</dbReference>
<dbReference type="GO" id="GO:0009535">
    <property type="term" value="C:chloroplast thylakoid membrane"/>
    <property type="evidence" value="ECO:0007669"/>
    <property type="project" value="UniProtKB-SubCell"/>
</dbReference>
<reference evidence="10" key="1">
    <citation type="submission" date="2018-03" db="EMBL/GenBank/DDBJ databases">
        <title>The Complete Plastome of Thalictrum thalictroides (Ranunculaceae) and Chloroplast Primers for Clade-Wide Phylogenetic Studies.</title>
        <authorList>
            <person name="Morales-Briones D.F."/>
            <person name="Arias T."/>
            <person name="Di Stilio V."/>
            <person name="Tank D.C."/>
        </authorList>
    </citation>
    <scope>NUCLEOTIDE SEQUENCE</scope>
    <source>
        <strain evidence="9">BlueRidge</strain>
        <strain evidence="10">WT478</strain>
    </source>
</reference>
<dbReference type="EMBL" id="MH092833">
    <property type="protein sequence ID" value="AYE67685.1"/>
    <property type="molecule type" value="Genomic_DNA"/>
</dbReference>
<dbReference type="PROSITE" id="PS00668">
    <property type="entry name" value="COMPLEX1_ND1_2"/>
    <property type="match status" value="1"/>
</dbReference>
<keyword evidence="6 7" id="KW-0520">NAD</keyword>
<evidence type="ECO:0000256" key="2">
    <source>
        <dbReference type="ARBA" id="ARBA00010535"/>
    </source>
</evidence>
<keyword evidence="4 6" id="KW-1133">Transmembrane helix</keyword>
<dbReference type="GO" id="GO:0048038">
    <property type="term" value="F:quinone binding"/>
    <property type="evidence" value="ECO:0007669"/>
    <property type="project" value="UniProtKB-UniRule"/>
</dbReference>
<evidence type="ECO:0000256" key="7">
    <source>
        <dbReference type="RuleBase" id="RU000471"/>
    </source>
</evidence>
<keyword evidence="6 8" id="KW-0618">Plastoquinone</keyword>
<dbReference type="PANTHER" id="PTHR11432">
    <property type="entry name" value="NADH DEHYDROGENASE SUBUNIT 1"/>
    <property type="match status" value="1"/>
</dbReference>
<dbReference type="EC" id="7.1.1.-" evidence="6"/>
<dbReference type="AlphaFoldDB" id="A0A386RWR0"/>
<evidence type="ECO:0000256" key="8">
    <source>
        <dbReference type="RuleBase" id="RU000474"/>
    </source>
</evidence>
<feature type="transmembrane region" description="Helical" evidence="6 8">
    <location>
        <begin position="343"/>
        <end position="361"/>
    </location>
</feature>
<organism evidence="10">
    <name type="scientific">Thalictrum thalictroides</name>
    <name type="common">Rue-anemone</name>
    <name type="synonym">Anemone thalictroides</name>
    <dbReference type="NCBI Taxonomy" id="46969"/>
    <lineage>
        <taxon>Eukaryota</taxon>
        <taxon>Viridiplantae</taxon>
        <taxon>Streptophyta</taxon>
        <taxon>Embryophyta</taxon>
        <taxon>Tracheophyta</taxon>
        <taxon>Spermatophyta</taxon>
        <taxon>Magnoliopsida</taxon>
        <taxon>Ranunculales</taxon>
        <taxon>Ranunculaceae</taxon>
        <taxon>Thalictroideae</taxon>
        <taxon>Thalictrum</taxon>
    </lineage>
</organism>
<sequence length="363" mass="40188">MIIDTTKVEAINSFSRSESLKEVYELIWLLVPIFTTVFGIIIGVLVIVWLERQISAGVQQRIGPEYAGPLGILQALADGTKLLFKEDLLPSRGDIRLFSIGPSIAVISILLSYLVIPFGYRLVLADLSIGVFLWIAISSIAPIGLLMSGYGSNNKYSFLGGLRAAAQSISYEIPLTPCVLSISLLSNSSSTVDIVEAQSKYGFWGWNLWRQPIGFTVFLISSLAECERLPFDLPEAEEELVAGYQTEYSGIKFGLFYVASYLNLLVSSLFVTVLYLGGWNFSIPYILIPELLGINEMGGVFGTTISIFITLAKAYLFLFIPITTRWTLPRMRMDQLLNLGWKFLLPISLGNLLLTTSSQLFSL</sequence>
<dbReference type="RefSeq" id="YP_009516845.1">
    <property type="nucleotide sequence ID" value="NC_039433.1"/>
</dbReference>
<comment type="subcellular location">
    <subcellularLocation>
        <location evidence="7">Cell membrane</location>
        <topology evidence="7">Multi-pass membrane protein</topology>
    </subcellularLocation>
    <subcellularLocation>
        <location evidence="1">Membrane</location>
        <topology evidence="1">Multi-pass membrane protein</topology>
    </subcellularLocation>
    <subcellularLocation>
        <location evidence="6 8">Plastid</location>
        <location evidence="6 8">Chloroplast thylakoid membrane</location>
        <topology evidence="6 8">Multi-pass membrane protein</topology>
    </subcellularLocation>
</comment>
<evidence type="ECO:0000256" key="1">
    <source>
        <dbReference type="ARBA" id="ARBA00004141"/>
    </source>
</evidence>
<evidence type="ECO:0000313" key="10">
    <source>
        <dbReference type="EMBL" id="AYE67770.1"/>
    </source>
</evidence>
<name>A0A386RWR0_THATH</name>
<dbReference type="InterPro" id="IPR001694">
    <property type="entry name" value="NADH_UbQ_OxRdtase_su1/FPO"/>
</dbReference>
<dbReference type="GO" id="GO:0009060">
    <property type="term" value="P:aerobic respiration"/>
    <property type="evidence" value="ECO:0007669"/>
    <property type="project" value="TreeGrafter"/>
</dbReference>
<keyword evidence="8 10" id="KW-0934">Plastid</keyword>
<geneLocation type="chloroplast" evidence="10"/>